<dbReference type="PIRSF" id="PIRSF033913">
    <property type="entry name" value="S-S_format_DsbB"/>
    <property type="match status" value="1"/>
</dbReference>
<dbReference type="InterPro" id="IPR003752">
    <property type="entry name" value="DiS_bond_form_DsbB/BdbC"/>
</dbReference>
<sequence>MSQTSQLSPASDRAKAGAAFVLGLAAILGALAFQFIGGLYPCELCLTQRWPYYIGLPLLALALIVWTKLPTPFRVGLMGVVAALFAWGTWVGGYHAGVEWGWWPGPQSCTGVGDDAISLDMLSDMSDVRIVPCDAIQWEMFGISLAGFNALISAAIVVLLVLAIIGQLRKA</sequence>
<organism evidence="6 7">
    <name type="scientific">Pelagibacterium flavum</name>
    <dbReference type="NCBI Taxonomy" id="2984530"/>
    <lineage>
        <taxon>Bacteria</taxon>
        <taxon>Pseudomonadati</taxon>
        <taxon>Pseudomonadota</taxon>
        <taxon>Alphaproteobacteria</taxon>
        <taxon>Hyphomicrobiales</taxon>
        <taxon>Devosiaceae</taxon>
        <taxon>Pelagibacterium</taxon>
    </lineage>
</organism>
<dbReference type="EMBL" id="CP107716">
    <property type="protein sequence ID" value="UYQ72744.1"/>
    <property type="molecule type" value="Genomic_DNA"/>
</dbReference>
<feature type="transmembrane region" description="Helical" evidence="5">
    <location>
        <begin position="20"/>
        <end position="40"/>
    </location>
</feature>
<proteinExistence type="predicted"/>
<feature type="transmembrane region" description="Helical" evidence="5">
    <location>
        <begin position="52"/>
        <end position="69"/>
    </location>
</feature>
<evidence type="ECO:0000256" key="1">
    <source>
        <dbReference type="ARBA" id="ARBA00004141"/>
    </source>
</evidence>
<evidence type="ECO:0000256" key="3">
    <source>
        <dbReference type="ARBA" id="ARBA00022989"/>
    </source>
</evidence>
<feature type="transmembrane region" description="Helical" evidence="5">
    <location>
        <begin position="76"/>
        <end position="96"/>
    </location>
</feature>
<dbReference type="RefSeq" id="WP_264226351.1">
    <property type="nucleotide sequence ID" value="NZ_CP107716.1"/>
</dbReference>
<keyword evidence="4 5" id="KW-0472">Membrane</keyword>
<evidence type="ECO:0000256" key="5">
    <source>
        <dbReference type="SAM" id="Phobius"/>
    </source>
</evidence>
<evidence type="ECO:0000313" key="6">
    <source>
        <dbReference type="EMBL" id="UYQ72744.1"/>
    </source>
</evidence>
<dbReference type="Pfam" id="PF02600">
    <property type="entry name" value="DsbB"/>
    <property type="match status" value="1"/>
</dbReference>
<dbReference type="InterPro" id="IPR023380">
    <property type="entry name" value="DsbB-like_sf"/>
</dbReference>
<dbReference type="Proteomes" id="UP001163882">
    <property type="component" value="Chromosome"/>
</dbReference>
<protein>
    <submittedName>
        <fullName evidence="6">Disulfide bond formation protein B</fullName>
    </submittedName>
</protein>
<keyword evidence="2 5" id="KW-0812">Transmembrane</keyword>
<reference evidence="6" key="1">
    <citation type="submission" date="2022-10" db="EMBL/GenBank/DDBJ databases">
        <title>YIM 151497 complete genome.</title>
        <authorList>
            <person name="Chen X."/>
        </authorList>
    </citation>
    <scope>NUCLEOTIDE SEQUENCE</scope>
    <source>
        <strain evidence="6">YIM 151497</strain>
    </source>
</reference>
<comment type="subcellular location">
    <subcellularLocation>
        <location evidence="1">Membrane</location>
        <topology evidence="1">Multi-pass membrane protein</topology>
    </subcellularLocation>
</comment>
<dbReference type="InterPro" id="IPR024199">
    <property type="entry name" value="Uncharacterised_DsbB"/>
</dbReference>
<dbReference type="Gene3D" id="1.20.1550.10">
    <property type="entry name" value="DsbB-like"/>
    <property type="match status" value="1"/>
</dbReference>
<gene>
    <name evidence="6" type="ORF">OF122_02910</name>
</gene>
<feature type="transmembrane region" description="Helical" evidence="5">
    <location>
        <begin position="141"/>
        <end position="165"/>
    </location>
</feature>
<keyword evidence="3 5" id="KW-1133">Transmembrane helix</keyword>
<keyword evidence="7" id="KW-1185">Reference proteome</keyword>
<accession>A0ABY6ITJ8</accession>
<name>A0ABY6ITJ8_9HYPH</name>
<dbReference type="SUPFAM" id="SSF158442">
    <property type="entry name" value="DsbB-like"/>
    <property type="match status" value="1"/>
</dbReference>
<evidence type="ECO:0000256" key="2">
    <source>
        <dbReference type="ARBA" id="ARBA00022692"/>
    </source>
</evidence>
<evidence type="ECO:0000313" key="7">
    <source>
        <dbReference type="Proteomes" id="UP001163882"/>
    </source>
</evidence>
<evidence type="ECO:0000256" key="4">
    <source>
        <dbReference type="ARBA" id="ARBA00023136"/>
    </source>
</evidence>